<keyword evidence="4" id="KW-1185">Reference proteome</keyword>
<dbReference type="InterPro" id="IPR051448">
    <property type="entry name" value="CdaR-like_regulators"/>
</dbReference>
<dbReference type="RefSeq" id="WP_162361568.1">
    <property type="nucleotide sequence ID" value="NZ_CP047591.1"/>
</dbReference>
<evidence type="ECO:0000313" key="3">
    <source>
        <dbReference type="EMBL" id="QHI71794.1"/>
    </source>
</evidence>
<dbReference type="AlphaFoldDB" id="A0A6P1MGU3"/>
<gene>
    <name evidence="3" type="ORF">Ami3637_04785</name>
</gene>
<evidence type="ECO:0008006" key="5">
    <source>
        <dbReference type="Google" id="ProtNLM"/>
    </source>
</evidence>
<dbReference type="InterPro" id="IPR012914">
    <property type="entry name" value="PucR_dom"/>
</dbReference>
<sequence length="521" mass="59547">MSITVKDCLQLPSLSLGSVIAGRDGLFNIVNTVSVAEFECYDDCFKTANELLITAFYSIRDDVEAQCKAIEEYKKSGEVGLILFYSGMILKHIDQKLIDTANRLDFPIILLPGENMGLRYSDVISDIMEAVFMDRKSSNFFVNNTMERISQLPSSERNIANVLRFASDYAKAAFFLCDQSENIIGSAYWPLTNVLNFKIVQSAFKTPSRTTQSDETDSYSFFKMQFTDHKGADLALYAATMHEVLTTSIMNQVIEIIQLFATIWNYNLNLSTKESLIPALIEGDYDLAAHIAAIFNITLSSYNAMMILDIQPIYQQTDLTIQALSRIRCIFSNYEKNFISDSFSNHIIILGSFAKNRPLDNILLEELDCEFTKDKSIKCYSFFNNLEHIKDFRSSYVTYGDSINLTCKIYPLKKFYTDSEINFANKCISILNAGHTEREKYLKIIYPIIEDGEADLVHTLTTYLLDANSETKKTAELLFVHRNTIQYRLSKIRDLINMDFNQMPMTFEVYLAVALYRVLTQ</sequence>
<evidence type="ECO:0000259" key="2">
    <source>
        <dbReference type="Pfam" id="PF13556"/>
    </source>
</evidence>
<organism evidence="3 4">
    <name type="scientific">Aminipila terrae</name>
    <dbReference type="NCBI Taxonomy" id="2697030"/>
    <lineage>
        <taxon>Bacteria</taxon>
        <taxon>Bacillati</taxon>
        <taxon>Bacillota</taxon>
        <taxon>Clostridia</taxon>
        <taxon>Peptostreptococcales</taxon>
        <taxon>Anaerovoracaceae</taxon>
        <taxon>Aminipila</taxon>
    </lineage>
</organism>
<dbReference type="Pfam" id="PF07905">
    <property type="entry name" value="PucR"/>
    <property type="match status" value="1"/>
</dbReference>
<feature type="domain" description="Purine catabolism PurC-like" evidence="1">
    <location>
        <begin position="7"/>
        <end position="131"/>
    </location>
</feature>
<dbReference type="PANTHER" id="PTHR33744:SF16">
    <property type="entry name" value="CARBOHYDRATE DIACID REGULATOR"/>
    <property type="match status" value="1"/>
</dbReference>
<name>A0A6P1MGU3_9FIRM</name>
<dbReference type="Proteomes" id="UP000463883">
    <property type="component" value="Chromosome"/>
</dbReference>
<dbReference type="Gene3D" id="1.10.10.2840">
    <property type="entry name" value="PucR C-terminal helix-turn-helix domain"/>
    <property type="match status" value="1"/>
</dbReference>
<feature type="domain" description="PucR C-terminal helix-turn-helix" evidence="2">
    <location>
        <begin position="456"/>
        <end position="514"/>
    </location>
</feature>
<proteinExistence type="predicted"/>
<dbReference type="InterPro" id="IPR042070">
    <property type="entry name" value="PucR_C-HTH_sf"/>
</dbReference>
<evidence type="ECO:0000313" key="4">
    <source>
        <dbReference type="Proteomes" id="UP000463883"/>
    </source>
</evidence>
<reference evidence="3 4" key="1">
    <citation type="submission" date="2020-01" db="EMBL/GenBank/DDBJ databases">
        <title>Genomic analysis of Aminipila sp. CBA3637.</title>
        <authorList>
            <person name="Kim Y.B."/>
            <person name="Roh S.W."/>
        </authorList>
    </citation>
    <scope>NUCLEOTIDE SEQUENCE [LARGE SCALE GENOMIC DNA]</scope>
    <source>
        <strain evidence="3 4">CBA3637</strain>
    </source>
</reference>
<dbReference type="Pfam" id="PF13556">
    <property type="entry name" value="HTH_30"/>
    <property type="match status" value="1"/>
</dbReference>
<protein>
    <recommendedName>
        <fullName evidence="5">PucR family transcriptional regulator</fullName>
    </recommendedName>
</protein>
<dbReference type="EMBL" id="CP047591">
    <property type="protein sequence ID" value="QHI71794.1"/>
    <property type="molecule type" value="Genomic_DNA"/>
</dbReference>
<evidence type="ECO:0000259" key="1">
    <source>
        <dbReference type="Pfam" id="PF07905"/>
    </source>
</evidence>
<dbReference type="KEGG" id="amic:Ami3637_04785"/>
<accession>A0A6P1MGU3</accession>
<dbReference type="PANTHER" id="PTHR33744">
    <property type="entry name" value="CARBOHYDRATE DIACID REGULATOR"/>
    <property type="match status" value="1"/>
</dbReference>
<dbReference type="InterPro" id="IPR025736">
    <property type="entry name" value="PucR_C-HTH_dom"/>
</dbReference>